<keyword evidence="2" id="KW-1185">Reference proteome</keyword>
<sequence>MVLTTGAVSPLVIPFASTFSGPLPPPIQEPTSSKITSPPIEEDIADPPIVPTVLNLGNGPRLVAYPMDTPDLEQVMVVALGIACEGAIPCLQLQFSWVEYYKLIVAPQFPQHLLSAAGSAEHLLSSFMQLALDHQATEPMSTLKLLTVAMLTLLMSIL</sequence>
<evidence type="ECO:0000313" key="1">
    <source>
        <dbReference type="EMBL" id="KAJ9051159.1"/>
    </source>
</evidence>
<dbReference type="Proteomes" id="UP001165960">
    <property type="component" value="Unassembled WGS sequence"/>
</dbReference>
<proteinExistence type="predicted"/>
<dbReference type="EMBL" id="QTSX02007121">
    <property type="protein sequence ID" value="KAJ9051159.1"/>
    <property type="molecule type" value="Genomic_DNA"/>
</dbReference>
<gene>
    <name evidence="1" type="ORF">DSO57_1007311</name>
</gene>
<reference evidence="1" key="1">
    <citation type="submission" date="2022-04" db="EMBL/GenBank/DDBJ databases">
        <title>Genome of the entomopathogenic fungus Entomophthora muscae.</title>
        <authorList>
            <person name="Elya C."/>
            <person name="Lovett B.R."/>
            <person name="Lee E."/>
            <person name="Macias A.M."/>
            <person name="Hajek A.E."/>
            <person name="De Bivort B.L."/>
            <person name="Kasson M.T."/>
            <person name="De Fine Licht H.H."/>
            <person name="Stajich J.E."/>
        </authorList>
    </citation>
    <scope>NUCLEOTIDE SEQUENCE</scope>
    <source>
        <strain evidence="1">Berkeley</strain>
    </source>
</reference>
<protein>
    <submittedName>
        <fullName evidence="1">Uncharacterized protein</fullName>
    </submittedName>
</protein>
<organism evidence="1 2">
    <name type="scientific">Entomophthora muscae</name>
    <dbReference type="NCBI Taxonomy" id="34485"/>
    <lineage>
        <taxon>Eukaryota</taxon>
        <taxon>Fungi</taxon>
        <taxon>Fungi incertae sedis</taxon>
        <taxon>Zoopagomycota</taxon>
        <taxon>Entomophthoromycotina</taxon>
        <taxon>Entomophthoromycetes</taxon>
        <taxon>Entomophthorales</taxon>
        <taxon>Entomophthoraceae</taxon>
        <taxon>Entomophthora</taxon>
    </lineage>
</organism>
<accession>A0ACC2RM74</accession>
<name>A0ACC2RM74_9FUNG</name>
<comment type="caution">
    <text evidence="1">The sequence shown here is derived from an EMBL/GenBank/DDBJ whole genome shotgun (WGS) entry which is preliminary data.</text>
</comment>
<evidence type="ECO:0000313" key="2">
    <source>
        <dbReference type="Proteomes" id="UP001165960"/>
    </source>
</evidence>